<reference evidence="2 3" key="1">
    <citation type="journal article" date="2019" name="Gigascience">
        <title>Whole-genome sequence of the oriental lung fluke Paragonimus westermani.</title>
        <authorList>
            <person name="Oey H."/>
            <person name="Zakrzewski M."/>
            <person name="Narain K."/>
            <person name="Devi K.R."/>
            <person name="Agatsuma T."/>
            <person name="Nawaratna S."/>
            <person name="Gobert G.N."/>
            <person name="Jones M.K."/>
            <person name="Ragan M.A."/>
            <person name="McManus D.P."/>
            <person name="Krause L."/>
        </authorList>
    </citation>
    <scope>NUCLEOTIDE SEQUENCE [LARGE SCALE GENOMIC DNA]</scope>
    <source>
        <strain evidence="2 3">IND2009</strain>
    </source>
</reference>
<dbReference type="Proteomes" id="UP000324629">
    <property type="component" value="Unassembled WGS sequence"/>
</dbReference>
<feature type="compositionally biased region" description="Polar residues" evidence="1">
    <location>
        <begin position="318"/>
        <end position="329"/>
    </location>
</feature>
<dbReference type="AlphaFoldDB" id="A0A5J4NTE6"/>
<evidence type="ECO:0000313" key="3">
    <source>
        <dbReference type="Proteomes" id="UP000324629"/>
    </source>
</evidence>
<feature type="region of interest" description="Disordered" evidence="1">
    <location>
        <begin position="467"/>
        <end position="497"/>
    </location>
</feature>
<gene>
    <name evidence="2" type="ORF">DEA37_0006674</name>
</gene>
<keyword evidence="3" id="KW-1185">Reference proteome</keyword>
<feature type="compositionally biased region" description="Polar residues" evidence="1">
    <location>
        <begin position="198"/>
        <end position="218"/>
    </location>
</feature>
<organism evidence="2 3">
    <name type="scientific">Paragonimus westermani</name>
    <dbReference type="NCBI Taxonomy" id="34504"/>
    <lineage>
        <taxon>Eukaryota</taxon>
        <taxon>Metazoa</taxon>
        <taxon>Spiralia</taxon>
        <taxon>Lophotrochozoa</taxon>
        <taxon>Platyhelminthes</taxon>
        <taxon>Trematoda</taxon>
        <taxon>Digenea</taxon>
        <taxon>Plagiorchiida</taxon>
        <taxon>Troglotremata</taxon>
        <taxon>Troglotrematidae</taxon>
        <taxon>Paragonimus</taxon>
    </lineage>
</organism>
<evidence type="ECO:0000256" key="1">
    <source>
        <dbReference type="SAM" id="MobiDB-lite"/>
    </source>
</evidence>
<name>A0A5J4NTE6_9TREM</name>
<comment type="caution">
    <text evidence="2">The sequence shown here is derived from an EMBL/GenBank/DDBJ whole genome shotgun (WGS) entry which is preliminary data.</text>
</comment>
<protein>
    <submittedName>
        <fullName evidence="2">Uncharacterized protein</fullName>
    </submittedName>
</protein>
<feature type="region of interest" description="Disordered" evidence="1">
    <location>
        <begin position="315"/>
        <end position="388"/>
    </location>
</feature>
<feature type="compositionally biased region" description="Polar residues" evidence="1">
    <location>
        <begin position="254"/>
        <end position="269"/>
    </location>
</feature>
<feature type="region of interest" description="Disordered" evidence="1">
    <location>
        <begin position="179"/>
        <end position="271"/>
    </location>
</feature>
<accession>A0A5J4NTE6</accession>
<feature type="compositionally biased region" description="Low complexity" evidence="1">
    <location>
        <begin position="375"/>
        <end position="385"/>
    </location>
</feature>
<proteinExistence type="predicted"/>
<feature type="compositionally biased region" description="Polar residues" evidence="1">
    <location>
        <begin position="106"/>
        <end position="118"/>
    </location>
</feature>
<feature type="region of interest" description="Disordered" evidence="1">
    <location>
        <begin position="68"/>
        <end position="119"/>
    </location>
</feature>
<sequence length="559" mass="60573">MFDDKVEDCGSDQDPHPKCKQAIFRSHSSLFVAHRRHICLSVFTKSFFHVDKLRNILARMGQRISRAFHKKAHANTSKGIKSKKLSHSTGDLIKDTQSPKKPGNKYPNTSHDAGNPLSTEDRAASVGHIQGACASSSRSSESDFLPSAFRPSAFRDELNSKLRSRPACASHDHPITIAKSAGSSGSLISEDSPLCTPKSYTSLPPSGKRASTMSTTPASNSVGSSTQSVSPSMTGLQHKLAVSRQRNRRPPSKLNASITPNSYPVQDESTGGLDTGFADFFTSPWTIQSEGQSSFTSSSHLDFITEEENEHLAAAQVPANTTPPVSHSKSILKRTTRCDSVNPLDNSEDGAISKRRSHPTAQSDSENAKLARPDSSSSNSFNSSSLERRVTVVESAASLSGEPRPVPRHKYIVPNDSEAEETLLEPARRLTRPRSMFVSTPLCHPAVKMHAPSSGASPPIMLRKVPGVGDAPSSSPEVERDRMEPTCSTHDTDEDSPCLRSVADRASIFGATLHTPKPVARTSDSEPVLRHTSVDQTPTTTQNRTSRVFDLVKNFEQTC</sequence>
<feature type="compositionally biased region" description="Low complexity" evidence="1">
    <location>
        <begin position="219"/>
        <end position="232"/>
    </location>
</feature>
<evidence type="ECO:0000313" key="2">
    <source>
        <dbReference type="EMBL" id="KAA3678744.1"/>
    </source>
</evidence>
<dbReference type="EMBL" id="QNGE01000977">
    <property type="protein sequence ID" value="KAA3678744.1"/>
    <property type="molecule type" value="Genomic_DNA"/>
</dbReference>